<comment type="caution">
    <text evidence="11">The sequence shown here is derived from an EMBL/GenBank/DDBJ whole genome shotgun (WGS) entry which is preliminary data.</text>
</comment>
<feature type="domain" description="Bromo" evidence="10">
    <location>
        <begin position="313"/>
        <end position="396"/>
    </location>
</feature>
<feature type="compositionally biased region" description="Low complexity" evidence="9">
    <location>
        <begin position="575"/>
        <end position="585"/>
    </location>
</feature>
<dbReference type="GO" id="GO:0016586">
    <property type="term" value="C:RSC-type complex"/>
    <property type="evidence" value="ECO:0007669"/>
    <property type="project" value="InterPro"/>
</dbReference>
<dbReference type="Gene3D" id="1.20.920.10">
    <property type="entry name" value="Bromodomain-like"/>
    <property type="match status" value="2"/>
</dbReference>
<reference evidence="11 12" key="1">
    <citation type="journal article" date="2023" name="PLoS ONE">
        <title>Cytospora paraplurivora sp. nov. isolated from orchards with fruit tree decline syndrome in Ontario, Canada.</title>
        <authorList>
            <person name="Ilyukhin E."/>
            <person name="Nguyen H.D.T."/>
            <person name="Castle A.J."/>
            <person name="Ellouze W."/>
        </authorList>
    </citation>
    <scope>NUCLEOTIDE SEQUENCE [LARGE SCALE GENOMIC DNA]</scope>
    <source>
        <strain evidence="11 12">FDS-564</strain>
    </source>
</reference>
<evidence type="ECO:0000256" key="4">
    <source>
        <dbReference type="ARBA" id="ARBA00023015"/>
    </source>
</evidence>
<feature type="domain" description="Bromo" evidence="10">
    <location>
        <begin position="62"/>
        <end position="132"/>
    </location>
</feature>
<feature type="compositionally biased region" description="Low complexity" evidence="9">
    <location>
        <begin position="193"/>
        <end position="212"/>
    </location>
</feature>
<dbReference type="SMART" id="SM00297">
    <property type="entry name" value="BROMO"/>
    <property type="match status" value="2"/>
</dbReference>
<dbReference type="EMBL" id="JAJSPL020000051">
    <property type="protein sequence ID" value="KAK7732463.1"/>
    <property type="molecule type" value="Genomic_DNA"/>
</dbReference>
<evidence type="ECO:0000256" key="8">
    <source>
        <dbReference type="PROSITE-ProRule" id="PRU00035"/>
    </source>
</evidence>
<accession>A0AAN9U0N1</accession>
<feature type="region of interest" description="Disordered" evidence="9">
    <location>
        <begin position="511"/>
        <end position="539"/>
    </location>
</feature>
<gene>
    <name evidence="11" type="ORF">SLS53_008467</name>
</gene>
<dbReference type="GO" id="GO:0003682">
    <property type="term" value="F:chromatin binding"/>
    <property type="evidence" value="ECO:0007669"/>
    <property type="project" value="TreeGrafter"/>
</dbReference>
<comment type="subcellular location">
    <subcellularLocation>
        <location evidence="1">Nucleus</location>
    </subcellularLocation>
</comment>
<evidence type="ECO:0000256" key="3">
    <source>
        <dbReference type="ARBA" id="ARBA00022853"/>
    </source>
</evidence>
<dbReference type="FunFam" id="1.20.920.10:FF:000083">
    <property type="entry name" value="WGS project CABT00000000 data, contig 2.8"/>
    <property type="match status" value="1"/>
</dbReference>
<feature type="region of interest" description="Disordered" evidence="9">
    <location>
        <begin position="443"/>
        <end position="483"/>
    </location>
</feature>
<protein>
    <recommendedName>
        <fullName evidence="10">Bromo domain-containing protein</fullName>
    </recommendedName>
</protein>
<keyword evidence="7" id="KW-0539">Nucleus</keyword>
<keyword evidence="5 8" id="KW-0103">Bromodomain</keyword>
<keyword evidence="6" id="KW-0804">Transcription</keyword>
<proteinExistence type="predicted"/>
<evidence type="ECO:0000256" key="2">
    <source>
        <dbReference type="ARBA" id="ARBA00022737"/>
    </source>
</evidence>
<organism evidence="11 12">
    <name type="scientific">Cytospora paraplurivora</name>
    <dbReference type="NCBI Taxonomy" id="2898453"/>
    <lineage>
        <taxon>Eukaryota</taxon>
        <taxon>Fungi</taxon>
        <taxon>Dikarya</taxon>
        <taxon>Ascomycota</taxon>
        <taxon>Pezizomycotina</taxon>
        <taxon>Sordariomycetes</taxon>
        <taxon>Sordariomycetidae</taxon>
        <taxon>Diaporthales</taxon>
        <taxon>Cytosporaceae</taxon>
        <taxon>Cytospora</taxon>
    </lineage>
</organism>
<dbReference type="Proteomes" id="UP001320245">
    <property type="component" value="Unassembled WGS sequence"/>
</dbReference>
<dbReference type="AlphaFoldDB" id="A0AAN9U0N1"/>
<dbReference type="GO" id="GO:0006368">
    <property type="term" value="P:transcription elongation by RNA polymerase II"/>
    <property type="evidence" value="ECO:0007669"/>
    <property type="project" value="TreeGrafter"/>
</dbReference>
<feature type="compositionally biased region" description="Acidic residues" evidence="9">
    <location>
        <begin position="214"/>
        <end position="248"/>
    </location>
</feature>
<evidence type="ECO:0000256" key="7">
    <source>
        <dbReference type="ARBA" id="ARBA00023242"/>
    </source>
</evidence>
<dbReference type="CDD" id="cd04369">
    <property type="entry name" value="Bromodomain"/>
    <property type="match status" value="2"/>
</dbReference>
<dbReference type="Pfam" id="PF22994">
    <property type="entry name" value="RSC4_Ig_like"/>
    <property type="match status" value="1"/>
</dbReference>
<evidence type="ECO:0000313" key="12">
    <source>
        <dbReference type="Proteomes" id="UP001320245"/>
    </source>
</evidence>
<keyword evidence="12" id="KW-1185">Reference proteome</keyword>
<feature type="region of interest" description="Disordered" evidence="9">
    <location>
        <begin position="551"/>
        <end position="599"/>
    </location>
</feature>
<evidence type="ECO:0000256" key="5">
    <source>
        <dbReference type="ARBA" id="ARBA00023117"/>
    </source>
</evidence>
<keyword evidence="3" id="KW-0156">Chromatin regulator</keyword>
<dbReference type="GO" id="GO:0006338">
    <property type="term" value="P:chromatin remodeling"/>
    <property type="evidence" value="ECO:0007669"/>
    <property type="project" value="InterPro"/>
</dbReference>
<evidence type="ECO:0000256" key="6">
    <source>
        <dbReference type="ARBA" id="ARBA00023163"/>
    </source>
</evidence>
<dbReference type="InterPro" id="IPR001487">
    <property type="entry name" value="Bromodomain"/>
</dbReference>
<evidence type="ECO:0000313" key="11">
    <source>
        <dbReference type="EMBL" id="KAK7732463.1"/>
    </source>
</evidence>
<feature type="compositionally biased region" description="Polar residues" evidence="9">
    <location>
        <begin position="470"/>
        <end position="483"/>
    </location>
</feature>
<dbReference type="InterPro" id="IPR036427">
    <property type="entry name" value="Bromodomain-like_sf"/>
</dbReference>
<name>A0AAN9U0N1_9PEZI</name>
<dbReference type="PANTHER" id="PTHR16062">
    <property type="entry name" value="SWI/SNF-RELATED"/>
    <property type="match status" value="1"/>
</dbReference>
<evidence type="ECO:0000259" key="10">
    <source>
        <dbReference type="PROSITE" id="PS50014"/>
    </source>
</evidence>
<dbReference type="PROSITE" id="PS50014">
    <property type="entry name" value="BROMODOMAIN_2"/>
    <property type="match status" value="2"/>
</dbReference>
<dbReference type="Pfam" id="PF00439">
    <property type="entry name" value="Bromodomain"/>
    <property type="match status" value="2"/>
</dbReference>
<feature type="region of interest" description="Disordered" evidence="9">
    <location>
        <begin position="1"/>
        <end position="44"/>
    </location>
</feature>
<evidence type="ECO:0000256" key="9">
    <source>
        <dbReference type="SAM" id="MobiDB-lite"/>
    </source>
</evidence>
<dbReference type="SUPFAM" id="SSF47370">
    <property type="entry name" value="Bromodomain"/>
    <property type="match status" value="2"/>
</dbReference>
<dbReference type="PANTHER" id="PTHR16062:SF19">
    <property type="entry name" value="PROTEIN POLYBROMO-1"/>
    <property type="match status" value="1"/>
</dbReference>
<sequence length="755" mass="83851">MDNKRKASASNRGGGVDGGEPASKRRKLPSDFPDLSKQESHESTTAYGLSFLEAIRKTADKYGRGVAGYFEKLLPKEGNEDYYSKIRMPVSLRVIERRLYRQEFADMSELESWLKRMVNNAKEYYPRHSQTYEDAERVRKATSNYMVKTNPAYKSQTYAATPAPIPPDFDVDAELAAEELPSEMAANHMSTRLPQQQQPLQRPEQQDPPQQLTGEDDAEGEDEEMLDAEGEVDDGEADDGEADADADADANRGSNTRIVLKRRGQRSNETEDTPDAPSTSGDKGEGQYSEVSYQGLNFQQAQEKIVDELMRRTEEDEEWPYFEPFLNLPPKSLKDYYQLIEEPMSLKKLWRAVKGMHGRQGATGISDFKSWAAMEEKASLLWNNAFYYNEEGSDISELAKELKASRCCTGPIPSRHVDYFYEQLNEAKSCVEEPPQPKIKLRAPSAQAQQTQPGRPKRITIHVGGGREGSQGSPAPQAAQTNGAVDEVAIGGASRPTSVVPVEAKANQSIAAPGTPAAVMKREDSNRASPAVPTQPQMSNGYSASAFRPVMPPPVNGYHGQPQPQGIPNGHAIVQQQQHQHQQQQAPPPPPQQQQQLQQPTALFDIKYRCPGASVSEAVLTNLCIRTPLDNNPERRFVFNVPPSPKLLHQSFTINLSATQWKLQIVPRISPVLEQQQRPYKLYVLVNGQTLARGIPNPRDPIQNGELLYDAQLHQGVNTIVVQMIAALPKGQTLPNGSDAVLEKVTFLANVLKQF</sequence>
<evidence type="ECO:0000256" key="1">
    <source>
        <dbReference type="ARBA" id="ARBA00004123"/>
    </source>
</evidence>
<keyword evidence="4" id="KW-0805">Transcription regulation</keyword>
<dbReference type="InterPro" id="IPR054551">
    <property type="entry name" value="RSC4_Ig-like"/>
</dbReference>
<feature type="region of interest" description="Disordered" evidence="9">
    <location>
        <begin position="188"/>
        <end position="288"/>
    </location>
</feature>
<keyword evidence="2" id="KW-0677">Repeat</keyword>
<dbReference type="InterPro" id="IPR037382">
    <property type="entry name" value="Rsc/polybromo"/>
</dbReference>